<dbReference type="Proteomes" id="UP000623307">
    <property type="component" value="Chromosome 1"/>
</dbReference>
<dbReference type="Pfam" id="PF07859">
    <property type="entry name" value="Abhydrolase_3"/>
    <property type="match status" value="1"/>
</dbReference>
<dbReference type="RefSeq" id="WP_147318612.1">
    <property type="nucleotide sequence ID" value="NZ_CP032518.1"/>
</dbReference>
<dbReference type="EMBL" id="OGUS01000143">
    <property type="protein sequence ID" value="SPC24564.1"/>
    <property type="molecule type" value="Genomic_DNA"/>
</dbReference>
<evidence type="ECO:0000313" key="5">
    <source>
        <dbReference type="EMBL" id="SPC24564.1"/>
    </source>
</evidence>
<sequence length="296" mass="31911">MTPFDQTVSGPEPAQPPLPPNAMAYERTVLDWATHLPDSVIAVRDLTYGADPRQRFDVFTTAGLRDAPVLVFWHGGGWTNGYKAYVAFLAPIVTGMGLVLVTPTYRLAPAHRLPAAFDDAALLLATVLRTIASHGGAPSRIYLSGHSAGGGIAAMAAMRRPALATAGVDHQAIRGCLPISGIMNLQHPCPAHGSLEARVYTDLIDTPEHDAAMSPQTWAAGNTVPMVLSYGEHDSERVIRSNRSLYQMLKLQPAAVSCHMLAGEDHFRTHTALSDPAHPWYGRLAQLVRETSRCPI</sequence>
<evidence type="ECO:0000259" key="3">
    <source>
        <dbReference type="Pfam" id="PF07859"/>
    </source>
</evidence>
<dbReference type="GeneID" id="303489063"/>
<evidence type="ECO:0000256" key="2">
    <source>
        <dbReference type="SAM" id="MobiDB-lite"/>
    </source>
</evidence>
<dbReference type="PANTHER" id="PTHR48081">
    <property type="entry name" value="AB HYDROLASE SUPERFAMILY PROTEIN C4A8.06C"/>
    <property type="match status" value="1"/>
</dbReference>
<dbReference type="EMBL" id="CP069811">
    <property type="protein sequence ID" value="QRQ92447.1"/>
    <property type="molecule type" value="Genomic_DNA"/>
</dbReference>
<dbReference type="InterPro" id="IPR029058">
    <property type="entry name" value="AB_hydrolase_fold"/>
</dbReference>
<dbReference type="PANTHER" id="PTHR48081:SF33">
    <property type="entry name" value="KYNURENINE FORMAMIDASE"/>
    <property type="match status" value="1"/>
</dbReference>
<evidence type="ECO:0000313" key="6">
    <source>
        <dbReference type="Proteomes" id="UP000256862"/>
    </source>
</evidence>
<evidence type="ECO:0000256" key="1">
    <source>
        <dbReference type="ARBA" id="ARBA00022801"/>
    </source>
</evidence>
<name>A0A976GDP8_9BURK</name>
<dbReference type="Proteomes" id="UP000256862">
    <property type="component" value="Plasmid CO2235_mp"/>
</dbReference>
<geneLocation type="plasmid" evidence="6">
    <name>co2235_mp</name>
</geneLocation>
<dbReference type="SUPFAM" id="SSF53474">
    <property type="entry name" value="alpha/beta-Hydrolases"/>
    <property type="match status" value="1"/>
</dbReference>
<reference evidence="4 7" key="2">
    <citation type="submission" date="2021-02" db="EMBL/GenBank/DDBJ databases">
        <title>Complete Genome Sequence of Cupriavidus oxalaticus Strain Ox1, a Soil Oxalate-Degrading Species.</title>
        <authorList>
            <person name="Palmieri F."/>
            <person name="Udriet P."/>
            <person name="Deuasquier M."/>
            <person name="Beaudoing E."/>
            <person name="Johnson S.L."/>
            <person name="Davenport K.W."/>
            <person name="Chain P.S."/>
            <person name="Bindschedler S."/>
            <person name="Junier P."/>
        </authorList>
    </citation>
    <scope>NUCLEOTIDE SEQUENCE [LARGE SCALE GENOMIC DNA]</scope>
    <source>
        <strain evidence="4 7">Ox1</strain>
    </source>
</reference>
<feature type="domain" description="Alpha/beta hydrolase fold-3" evidence="3">
    <location>
        <begin position="70"/>
        <end position="185"/>
    </location>
</feature>
<dbReference type="InterPro" id="IPR013094">
    <property type="entry name" value="AB_hydrolase_3"/>
</dbReference>
<keyword evidence="7" id="KW-1185">Reference proteome</keyword>
<dbReference type="GO" id="GO:0016787">
    <property type="term" value="F:hydrolase activity"/>
    <property type="evidence" value="ECO:0007669"/>
    <property type="project" value="UniProtKB-KW"/>
</dbReference>
<evidence type="ECO:0000313" key="7">
    <source>
        <dbReference type="Proteomes" id="UP000623307"/>
    </source>
</evidence>
<dbReference type="InterPro" id="IPR050300">
    <property type="entry name" value="GDXG_lipolytic_enzyme"/>
</dbReference>
<reference evidence="5 6" key="1">
    <citation type="submission" date="2018-01" db="EMBL/GenBank/DDBJ databases">
        <authorList>
            <person name="Clerissi C."/>
        </authorList>
    </citation>
    <scope>NUCLEOTIDE SEQUENCE [LARGE SCALE GENOMIC DNA]</scope>
    <source>
        <strain evidence="5">Cupriavidus oxalaticus LMG 2235</strain>
        <plasmid evidence="6">co2235_mp</plasmid>
    </source>
</reference>
<keyword evidence="1 5" id="KW-0378">Hydrolase</keyword>
<organism evidence="5 6">
    <name type="scientific">Cupriavidus oxalaticus</name>
    <dbReference type="NCBI Taxonomy" id="96344"/>
    <lineage>
        <taxon>Bacteria</taxon>
        <taxon>Pseudomonadati</taxon>
        <taxon>Pseudomonadota</taxon>
        <taxon>Betaproteobacteria</taxon>
        <taxon>Burkholderiales</taxon>
        <taxon>Burkholderiaceae</taxon>
        <taxon>Cupriavidus</taxon>
    </lineage>
</organism>
<dbReference type="EC" id="3.1.1.-" evidence="5"/>
<accession>A0A976GDP8</accession>
<proteinExistence type="predicted"/>
<dbReference type="OrthoDB" id="9771666at2"/>
<dbReference type="Gene3D" id="3.40.50.1820">
    <property type="entry name" value="alpha/beta hydrolase"/>
    <property type="match status" value="1"/>
</dbReference>
<feature type="region of interest" description="Disordered" evidence="2">
    <location>
        <begin position="1"/>
        <end position="20"/>
    </location>
</feature>
<protein>
    <submittedName>
        <fullName evidence="4">Alpha/beta hydrolase</fullName>
    </submittedName>
    <submittedName>
        <fullName evidence="5">Carboxylesterase</fullName>
        <ecNumber evidence="5">3.1.1.-</ecNumber>
    </submittedName>
</protein>
<evidence type="ECO:0000313" key="4">
    <source>
        <dbReference type="EMBL" id="QRQ92447.1"/>
    </source>
</evidence>
<dbReference type="AlphaFoldDB" id="A0A976GDP8"/>
<gene>
    <name evidence="5" type="ORF">CO2235_MP80408</name>
    <name evidence="4" type="ORF">JTE92_06000</name>
</gene>